<dbReference type="Pfam" id="PF03886">
    <property type="entry name" value="ABC_trans_aux"/>
    <property type="match status" value="1"/>
</dbReference>
<keyword evidence="1" id="KW-0732">Signal</keyword>
<dbReference type="SUPFAM" id="SSF159594">
    <property type="entry name" value="XCC0632-like"/>
    <property type="match status" value="1"/>
</dbReference>
<reference evidence="3 4" key="1">
    <citation type="submission" date="2020-08" db="EMBL/GenBank/DDBJ databases">
        <title>Novel species isolated from subtropical streams in China.</title>
        <authorList>
            <person name="Lu H."/>
        </authorList>
    </citation>
    <scope>NUCLEOTIDE SEQUENCE [LARGE SCALE GENOMIC DNA]</scope>
    <source>
        <strain evidence="3 4">CCTCC AB 2015119</strain>
    </source>
</reference>
<evidence type="ECO:0000313" key="3">
    <source>
        <dbReference type="EMBL" id="MBC3810310.1"/>
    </source>
</evidence>
<dbReference type="InterPro" id="IPR005586">
    <property type="entry name" value="ABC_trans_aux"/>
</dbReference>
<dbReference type="EMBL" id="JACOFT010000001">
    <property type="protein sequence ID" value="MBC3810310.1"/>
    <property type="molecule type" value="Genomic_DNA"/>
</dbReference>
<comment type="caution">
    <text evidence="3">The sequence shown here is derived from an EMBL/GenBank/DDBJ whole genome shotgun (WGS) entry which is preliminary data.</text>
</comment>
<dbReference type="Gene3D" id="3.40.50.10610">
    <property type="entry name" value="ABC-type transport auxiliary lipoprotein component"/>
    <property type="match status" value="1"/>
</dbReference>
<protein>
    <submittedName>
        <fullName evidence="3">Membrane integrity-associated transporter subunit PqiC</fullName>
    </submittedName>
</protein>
<accession>A0ABR6XCK6</accession>
<name>A0ABR6XCK6_9BURK</name>
<evidence type="ECO:0000256" key="1">
    <source>
        <dbReference type="SAM" id="SignalP"/>
    </source>
</evidence>
<gene>
    <name evidence="3" type="ORF">H8K26_02565</name>
</gene>
<dbReference type="PROSITE" id="PS51257">
    <property type="entry name" value="PROKAR_LIPOPROTEIN"/>
    <property type="match status" value="1"/>
</dbReference>
<evidence type="ECO:0000313" key="4">
    <source>
        <dbReference type="Proteomes" id="UP000637632"/>
    </source>
</evidence>
<organism evidence="3 4">
    <name type="scientific">Undibacterium aquatile</name>
    <dbReference type="NCBI Taxonomy" id="1537398"/>
    <lineage>
        <taxon>Bacteria</taxon>
        <taxon>Pseudomonadati</taxon>
        <taxon>Pseudomonadota</taxon>
        <taxon>Betaproteobacteria</taxon>
        <taxon>Burkholderiales</taxon>
        <taxon>Oxalobacteraceae</taxon>
        <taxon>Undibacterium</taxon>
    </lineage>
</organism>
<feature type="chain" id="PRO_5046225481" evidence="1">
    <location>
        <begin position="33"/>
        <end position="204"/>
    </location>
</feature>
<dbReference type="Proteomes" id="UP000637632">
    <property type="component" value="Unassembled WGS sequence"/>
</dbReference>
<sequence>MQRLYRLTHYRFLPVLLICCSLLSACSSTAPAQRQQYDFGPFNTVSLPNTKMQIALAEIQVPAALDSNAMLYRLQYDNAQQLKPYAQARWSMPPAQLVAQRIKLVLNSRGAVVTNTADSAGSLPVLRLELDEFSQIFTTPSASHAHIYARGIVLKGRNIVGTRNFLLQIPAASADAASGAKAMQTAVDTMINDMQKWLNSLALN</sequence>
<evidence type="ECO:0000259" key="2">
    <source>
        <dbReference type="Pfam" id="PF03886"/>
    </source>
</evidence>
<dbReference type="RefSeq" id="WP_190477127.1">
    <property type="nucleotide sequence ID" value="NZ_JACOFT010000001.1"/>
</dbReference>
<proteinExistence type="predicted"/>
<feature type="domain" description="ABC-type transport auxiliary lipoprotein component" evidence="2">
    <location>
        <begin position="50"/>
        <end position="194"/>
    </location>
</feature>
<keyword evidence="4" id="KW-1185">Reference proteome</keyword>
<feature type="signal peptide" evidence="1">
    <location>
        <begin position="1"/>
        <end position="32"/>
    </location>
</feature>